<dbReference type="Proteomes" id="UP001198220">
    <property type="component" value="Unassembled WGS sequence"/>
</dbReference>
<dbReference type="SUPFAM" id="SSF52091">
    <property type="entry name" value="SpoIIaa-like"/>
    <property type="match status" value="1"/>
</dbReference>
<proteinExistence type="inferred from homology"/>
<dbReference type="InterPro" id="IPR002645">
    <property type="entry name" value="STAS_dom"/>
</dbReference>
<comment type="caution">
    <text evidence="4">The sequence shown here is derived from an EMBL/GenBank/DDBJ whole genome shotgun (WGS) entry which is preliminary data.</text>
</comment>
<dbReference type="InterPro" id="IPR003658">
    <property type="entry name" value="Anti-sigma_ant"/>
</dbReference>
<evidence type="ECO:0000259" key="3">
    <source>
        <dbReference type="PROSITE" id="PS50801"/>
    </source>
</evidence>
<organism evidence="4 5">
    <name type="scientific">Hominiventricola filiformis</name>
    <dbReference type="NCBI Taxonomy" id="2885352"/>
    <lineage>
        <taxon>Bacteria</taxon>
        <taxon>Bacillati</taxon>
        <taxon>Bacillota</taxon>
        <taxon>Clostridia</taxon>
        <taxon>Lachnospirales</taxon>
        <taxon>Lachnospiraceae</taxon>
        <taxon>Hominiventricola</taxon>
    </lineage>
</organism>
<dbReference type="AlphaFoldDB" id="A0AAE3D9Y8"/>
<dbReference type="Gene3D" id="3.30.750.24">
    <property type="entry name" value="STAS domain"/>
    <property type="match status" value="1"/>
</dbReference>
<feature type="domain" description="STAS" evidence="3">
    <location>
        <begin position="1"/>
        <end position="105"/>
    </location>
</feature>
<sequence>MEMLEQKGGRLIVHLPGELDHHHTENIRAAVDHMIRTTPVGEVEFDFSETLFMDSAGIGLLIGRYQMMQAFHGRILISHVNEQIERILELSGIEKYIRLEKEETR</sequence>
<dbReference type="PROSITE" id="PS50801">
    <property type="entry name" value="STAS"/>
    <property type="match status" value="1"/>
</dbReference>
<gene>
    <name evidence="4" type="ORF">LKD36_08925</name>
</gene>
<protein>
    <recommendedName>
        <fullName evidence="2">Anti-sigma factor antagonist</fullName>
    </recommendedName>
</protein>
<evidence type="ECO:0000256" key="1">
    <source>
        <dbReference type="ARBA" id="ARBA00009013"/>
    </source>
</evidence>
<name>A0AAE3D9Y8_9FIRM</name>
<dbReference type="InterPro" id="IPR036513">
    <property type="entry name" value="STAS_dom_sf"/>
</dbReference>
<evidence type="ECO:0000313" key="4">
    <source>
        <dbReference type="EMBL" id="MCC2126303.1"/>
    </source>
</evidence>
<dbReference type="PANTHER" id="PTHR33495">
    <property type="entry name" value="ANTI-SIGMA FACTOR ANTAGONIST TM_1081-RELATED-RELATED"/>
    <property type="match status" value="1"/>
</dbReference>
<dbReference type="PANTHER" id="PTHR33495:SF2">
    <property type="entry name" value="ANTI-SIGMA FACTOR ANTAGONIST TM_1081-RELATED"/>
    <property type="match status" value="1"/>
</dbReference>
<dbReference type="GO" id="GO:0043856">
    <property type="term" value="F:anti-sigma factor antagonist activity"/>
    <property type="evidence" value="ECO:0007669"/>
    <property type="project" value="InterPro"/>
</dbReference>
<evidence type="ECO:0000313" key="5">
    <source>
        <dbReference type="Proteomes" id="UP001198220"/>
    </source>
</evidence>
<dbReference type="CDD" id="cd07043">
    <property type="entry name" value="STAS_anti-anti-sigma_factors"/>
    <property type="match status" value="1"/>
</dbReference>
<reference evidence="4 5" key="1">
    <citation type="submission" date="2021-10" db="EMBL/GenBank/DDBJ databases">
        <title>Anaerobic single-cell dispensing facilitates the cultivation of human gut bacteria.</title>
        <authorList>
            <person name="Afrizal A."/>
        </authorList>
    </citation>
    <scope>NUCLEOTIDE SEQUENCE [LARGE SCALE GENOMIC DNA]</scope>
    <source>
        <strain evidence="4 5">CLA-AA-H276</strain>
    </source>
</reference>
<keyword evidence="5" id="KW-1185">Reference proteome</keyword>
<accession>A0AAE3D9Y8</accession>
<dbReference type="EMBL" id="JAJEPS010000007">
    <property type="protein sequence ID" value="MCC2126303.1"/>
    <property type="molecule type" value="Genomic_DNA"/>
</dbReference>
<dbReference type="NCBIfam" id="TIGR00377">
    <property type="entry name" value="ant_ant_sig"/>
    <property type="match status" value="1"/>
</dbReference>
<dbReference type="RefSeq" id="WP_308459408.1">
    <property type="nucleotide sequence ID" value="NZ_JAJEPS010000007.1"/>
</dbReference>
<evidence type="ECO:0000256" key="2">
    <source>
        <dbReference type="RuleBase" id="RU003749"/>
    </source>
</evidence>
<comment type="similarity">
    <text evidence="1 2">Belongs to the anti-sigma-factor antagonist family.</text>
</comment>
<dbReference type="Pfam" id="PF01740">
    <property type="entry name" value="STAS"/>
    <property type="match status" value="1"/>
</dbReference>